<dbReference type="SUPFAM" id="SSF56235">
    <property type="entry name" value="N-terminal nucleophile aminohydrolases (Ntn hydrolases)"/>
    <property type="match status" value="1"/>
</dbReference>
<proteinExistence type="predicted"/>
<dbReference type="Proteomes" id="UP000318834">
    <property type="component" value="Unassembled WGS sequence"/>
</dbReference>
<name>A0A537IJW9_9BACT</name>
<accession>A0A537IJW9</accession>
<dbReference type="InterPro" id="IPR036365">
    <property type="entry name" value="PGBD-like_sf"/>
</dbReference>
<dbReference type="InterPro" id="IPR036366">
    <property type="entry name" value="PGBDSf"/>
</dbReference>
<dbReference type="SUPFAM" id="SSF47090">
    <property type="entry name" value="PGBD-like"/>
    <property type="match status" value="1"/>
</dbReference>
<evidence type="ECO:0000313" key="2">
    <source>
        <dbReference type="EMBL" id="TMI71534.1"/>
    </source>
</evidence>
<organism evidence="2 3">
    <name type="scientific">Candidatus Segetimicrobium genomatis</name>
    <dbReference type="NCBI Taxonomy" id="2569760"/>
    <lineage>
        <taxon>Bacteria</taxon>
        <taxon>Bacillati</taxon>
        <taxon>Candidatus Sysuimicrobiota</taxon>
        <taxon>Candidatus Sysuimicrobiia</taxon>
        <taxon>Candidatus Sysuimicrobiales</taxon>
        <taxon>Candidatus Segetimicrobiaceae</taxon>
        <taxon>Candidatus Segetimicrobium</taxon>
    </lineage>
</organism>
<dbReference type="EMBL" id="VBAP01000108">
    <property type="protein sequence ID" value="TMI71534.1"/>
    <property type="molecule type" value="Genomic_DNA"/>
</dbReference>
<dbReference type="InterPro" id="IPR010430">
    <property type="entry name" value="DUF1028"/>
</dbReference>
<dbReference type="PANTHER" id="PTHR39328">
    <property type="entry name" value="BLL2871 PROTEIN"/>
    <property type="match status" value="1"/>
</dbReference>
<dbReference type="AlphaFoldDB" id="A0A537IJW9"/>
<reference evidence="2 3" key="1">
    <citation type="journal article" date="2019" name="Nat. Microbiol.">
        <title>Mediterranean grassland soil C-N compound turnover is dependent on rainfall and depth, and is mediated by genomically divergent microorganisms.</title>
        <authorList>
            <person name="Diamond S."/>
            <person name="Andeer P.F."/>
            <person name="Li Z."/>
            <person name="Crits-Christoph A."/>
            <person name="Burstein D."/>
            <person name="Anantharaman K."/>
            <person name="Lane K.R."/>
            <person name="Thomas B.C."/>
            <person name="Pan C."/>
            <person name="Northen T.R."/>
            <person name="Banfield J.F."/>
        </authorList>
    </citation>
    <scope>NUCLEOTIDE SEQUENCE [LARGE SCALE GENOMIC DNA]</scope>
    <source>
        <strain evidence="2">NP_8</strain>
    </source>
</reference>
<sequence length="296" mass="32101">MTSHESRVTPSTFSIAAADLDTGEFGVAVASKFLAVGAVVPWAQAGAGAIATQAWANLSYGPRGLALLAEGHPAEDVLHRLVESDGDREHRQVGVVDRRGQAAAWTGNQCFHWAGHRFGTGYTCQGNILASDAVVRAMAGDFEVSSGPLPERLVRALDAGQAQGGDSRGQQSAALYVAKEKGSYGGHLDRYVDLRVDDHSTPTVELHKLLELHRLYFGTTPTGALTRAAGNVAREIQQLLHGLGYYSGEISGMYDAATKDAFRRFCSIENFEERWREDDLVDRQIIAFMRKRLNNG</sequence>
<feature type="domain" description="Putative peptidoglycan binding" evidence="1">
    <location>
        <begin position="229"/>
        <end position="289"/>
    </location>
</feature>
<protein>
    <submittedName>
        <fullName evidence="2">DUF1028 domain-containing protein</fullName>
    </submittedName>
</protein>
<gene>
    <name evidence="2" type="ORF">E6H05_12335</name>
</gene>
<dbReference type="Pfam" id="PF08823">
    <property type="entry name" value="PG_binding_2"/>
    <property type="match status" value="1"/>
</dbReference>
<dbReference type="Gene3D" id="1.10.101.10">
    <property type="entry name" value="PGBD-like superfamily/PGBD"/>
    <property type="match status" value="1"/>
</dbReference>
<dbReference type="Pfam" id="PF06267">
    <property type="entry name" value="DUF1028"/>
    <property type="match status" value="1"/>
</dbReference>
<comment type="caution">
    <text evidence="2">The sequence shown here is derived from an EMBL/GenBank/DDBJ whole genome shotgun (WGS) entry which is preliminary data.</text>
</comment>
<dbReference type="Gene3D" id="3.60.20.10">
    <property type="entry name" value="Glutamine Phosphoribosylpyrophosphate, subunit 1, domain 1"/>
    <property type="match status" value="1"/>
</dbReference>
<dbReference type="InterPro" id="IPR029055">
    <property type="entry name" value="Ntn_hydrolases_N"/>
</dbReference>
<dbReference type="InterPro" id="IPR014927">
    <property type="entry name" value="PG-bd_2"/>
</dbReference>
<dbReference type="PANTHER" id="PTHR39328:SF1">
    <property type="entry name" value="BLL2871 PROTEIN"/>
    <property type="match status" value="1"/>
</dbReference>
<evidence type="ECO:0000259" key="1">
    <source>
        <dbReference type="Pfam" id="PF08823"/>
    </source>
</evidence>
<evidence type="ECO:0000313" key="3">
    <source>
        <dbReference type="Proteomes" id="UP000318834"/>
    </source>
</evidence>